<dbReference type="PANTHER" id="PTHR23235:SF120">
    <property type="entry name" value="KRUPPEL-LIKE FACTOR 15"/>
    <property type="match status" value="1"/>
</dbReference>
<dbReference type="EMBL" id="DS995904">
    <property type="protein sequence ID" value="EEA20586.1"/>
    <property type="molecule type" value="Genomic_DNA"/>
</dbReference>
<feature type="compositionally biased region" description="Polar residues" evidence="5">
    <location>
        <begin position="7"/>
        <end position="16"/>
    </location>
</feature>
<evidence type="ECO:0000256" key="4">
    <source>
        <dbReference type="PROSITE-ProRule" id="PRU00042"/>
    </source>
</evidence>
<accession>B6QRW2</accession>
<evidence type="ECO:0000313" key="8">
    <source>
        <dbReference type="Proteomes" id="UP000001294"/>
    </source>
</evidence>
<gene>
    <name evidence="7" type="ORF">PMAA_044190</name>
</gene>
<dbReference type="Pfam" id="PF00096">
    <property type="entry name" value="zf-C2H2"/>
    <property type="match status" value="1"/>
</dbReference>
<sequence length="207" mass="22851">MSERQSKMLSILNNDDNPAFAVRRTADTPSYQPSYYQAEYAPIQPSWTAHHGHQPPTPSYPTSSSTYYPSTAGSPPYSSQHHHHHQPQHALTYQHHRTPSIQSNSDLSSPSISSPSAAAFYAPSTTEMAKTTKKNKYPCPYAASHACTATFTTSGHAARHGKKHTGEKSVHCPVCNKAFTRKDNMKQHRRTHRSPTDEAASPPTGEL</sequence>
<feature type="region of interest" description="Disordered" evidence="5">
    <location>
        <begin position="46"/>
        <end position="115"/>
    </location>
</feature>
<keyword evidence="1" id="KW-0479">Metal-binding</keyword>
<keyword evidence="8" id="KW-1185">Reference proteome</keyword>
<reference evidence="8" key="1">
    <citation type="journal article" date="2015" name="Genome Announc.">
        <title>Genome sequence of the AIDS-associated pathogen Penicillium marneffei (ATCC18224) and its near taxonomic relative Talaromyces stipitatus (ATCC10500).</title>
        <authorList>
            <person name="Nierman W.C."/>
            <person name="Fedorova-Abrams N.D."/>
            <person name="Andrianopoulos A."/>
        </authorList>
    </citation>
    <scope>NUCLEOTIDE SEQUENCE [LARGE SCALE GENOMIC DNA]</scope>
    <source>
        <strain evidence="8">ATCC 18224 / CBS 334.59 / QM 7333</strain>
    </source>
</reference>
<dbReference type="SMART" id="SM00355">
    <property type="entry name" value="ZnF_C2H2"/>
    <property type="match status" value="1"/>
</dbReference>
<organism evidence="7 8">
    <name type="scientific">Talaromyces marneffei (strain ATCC 18224 / CBS 334.59 / QM 7333)</name>
    <name type="common">Penicillium marneffei</name>
    <dbReference type="NCBI Taxonomy" id="441960"/>
    <lineage>
        <taxon>Eukaryota</taxon>
        <taxon>Fungi</taxon>
        <taxon>Dikarya</taxon>
        <taxon>Ascomycota</taxon>
        <taxon>Pezizomycotina</taxon>
        <taxon>Eurotiomycetes</taxon>
        <taxon>Eurotiomycetidae</taxon>
        <taxon>Eurotiales</taxon>
        <taxon>Trichocomaceae</taxon>
        <taxon>Talaromyces</taxon>
        <taxon>Talaromyces sect. Talaromyces</taxon>
    </lineage>
</organism>
<dbReference type="HOGENOM" id="CLU_081334_1_0_1"/>
<feature type="domain" description="C2H2-type" evidence="6">
    <location>
        <begin position="137"/>
        <end position="169"/>
    </location>
</feature>
<dbReference type="STRING" id="441960.B6QRW2"/>
<dbReference type="InterPro" id="IPR036236">
    <property type="entry name" value="Znf_C2H2_sf"/>
</dbReference>
<feature type="region of interest" description="Disordered" evidence="5">
    <location>
        <begin position="1"/>
        <end position="28"/>
    </location>
</feature>
<proteinExistence type="predicted"/>
<protein>
    <submittedName>
        <fullName evidence="7">C2H2 transcription factor (Egr2), putative</fullName>
    </submittedName>
</protein>
<evidence type="ECO:0000259" key="6">
    <source>
        <dbReference type="PROSITE" id="PS50157"/>
    </source>
</evidence>
<dbReference type="PROSITE" id="PS00028">
    <property type="entry name" value="ZINC_FINGER_C2H2_1"/>
    <property type="match status" value="1"/>
</dbReference>
<dbReference type="FunFam" id="3.30.160.60:FF:002343">
    <property type="entry name" value="Zinc finger protein 33A"/>
    <property type="match status" value="1"/>
</dbReference>
<dbReference type="PROSITE" id="PS50157">
    <property type="entry name" value="ZINC_FINGER_C2H2_2"/>
    <property type="match status" value="2"/>
</dbReference>
<feature type="compositionally biased region" description="Low complexity" evidence="5">
    <location>
        <begin position="60"/>
        <end position="79"/>
    </location>
</feature>
<dbReference type="GO" id="GO:0000978">
    <property type="term" value="F:RNA polymerase II cis-regulatory region sequence-specific DNA binding"/>
    <property type="evidence" value="ECO:0007669"/>
    <property type="project" value="TreeGrafter"/>
</dbReference>
<dbReference type="Proteomes" id="UP000001294">
    <property type="component" value="Unassembled WGS sequence"/>
</dbReference>
<name>B6QRW2_TALMQ</name>
<dbReference type="InterPro" id="IPR013087">
    <property type="entry name" value="Znf_C2H2_type"/>
</dbReference>
<keyword evidence="2 4" id="KW-0863">Zinc-finger</keyword>
<keyword evidence="3" id="KW-0862">Zinc</keyword>
<dbReference type="OrthoDB" id="6365676at2759"/>
<evidence type="ECO:0000256" key="5">
    <source>
        <dbReference type="SAM" id="MobiDB-lite"/>
    </source>
</evidence>
<dbReference type="SUPFAM" id="SSF57667">
    <property type="entry name" value="beta-beta-alpha zinc fingers"/>
    <property type="match status" value="1"/>
</dbReference>
<feature type="region of interest" description="Disordered" evidence="5">
    <location>
        <begin position="180"/>
        <end position="207"/>
    </location>
</feature>
<evidence type="ECO:0000313" key="7">
    <source>
        <dbReference type="EMBL" id="EEA20586.1"/>
    </source>
</evidence>
<dbReference type="Gene3D" id="3.30.160.60">
    <property type="entry name" value="Classic Zinc Finger"/>
    <property type="match status" value="2"/>
</dbReference>
<evidence type="ECO:0000256" key="2">
    <source>
        <dbReference type="ARBA" id="ARBA00022771"/>
    </source>
</evidence>
<feature type="domain" description="C2H2-type" evidence="6">
    <location>
        <begin position="170"/>
        <end position="197"/>
    </location>
</feature>
<dbReference type="PANTHER" id="PTHR23235">
    <property type="entry name" value="KRUEPPEL-LIKE TRANSCRIPTION FACTOR"/>
    <property type="match status" value="1"/>
</dbReference>
<dbReference type="GO" id="GO:0000981">
    <property type="term" value="F:DNA-binding transcription factor activity, RNA polymerase II-specific"/>
    <property type="evidence" value="ECO:0007669"/>
    <property type="project" value="TreeGrafter"/>
</dbReference>
<evidence type="ECO:0000256" key="3">
    <source>
        <dbReference type="ARBA" id="ARBA00022833"/>
    </source>
</evidence>
<dbReference type="PhylomeDB" id="B6QRW2"/>
<feature type="compositionally biased region" description="Low complexity" evidence="5">
    <location>
        <begin position="99"/>
        <end position="115"/>
    </location>
</feature>
<dbReference type="VEuPathDB" id="FungiDB:PMAA_044190"/>
<dbReference type="GO" id="GO:0008270">
    <property type="term" value="F:zinc ion binding"/>
    <property type="evidence" value="ECO:0007669"/>
    <property type="project" value="UniProtKB-KW"/>
</dbReference>
<evidence type="ECO:0000256" key="1">
    <source>
        <dbReference type="ARBA" id="ARBA00022723"/>
    </source>
</evidence>
<dbReference type="AlphaFoldDB" id="B6QRW2"/>